<proteinExistence type="predicted"/>
<dbReference type="EMBL" id="FMCS01000004">
    <property type="protein sequence ID" value="SCF00584.1"/>
    <property type="molecule type" value="Genomic_DNA"/>
</dbReference>
<keyword evidence="2" id="KW-0812">Transmembrane</keyword>
<keyword evidence="4" id="KW-1185">Reference proteome</keyword>
<sequence length="143" mass="15318">MAEPDRPVPHRPGAISLFFVAKAGVFALGFWIWLLVLAVLGDPATGVHLIAATGAITTTLVGVILGARMALQRNAAVRHAELKRLLVDISWNAFAAAGNADDPAKVVPFPTASPESDRSTNRGPGERVTAFERGERNRGDRRR</sequence>
<protein>
    <submittedName>
        <fullName evidence="3">Uncharacterized protein</fullName>
    </submittedName>
</protein>
<gene>
    <name evidence="3" type="ORF">GA0070214_104455</name>
</gene>
<name>A0A1C4WWR9_9ACTN</name>
<accession>A0A1C4WWR9</accession>
<feature type="region of interest" description="Disordered" evidence="1">
    <location>
        <begin position="101"/>
        <end position="143"/>
    </location>
</feature>
<dbReference type="RefSeq" id="WP_091262896.1">
    <property type="nucleotide sequence ID" value="NZ_FMCS01000004.1"/>
</dbReference>
<keyword evidence="2" id="KW-0472">Membrane</keyword>
<reference evidence="4" key="1">
    <citation type="submission" date="2016-06" db="EMBL/GenBank/DDBJ databases">
        <authorList>
            <person name="Varghese N."/>
            <person name="Submissions Spin"/>
        </authorList>
    </citation>
    <scope>NUCLEOTIDE SEQUENCE [LARGE SCALE GENOMIC DNA]</scope>
    <source>
        <strain evidence="4">DSM 45246</strain>
    </source>
</reference>
<evidence type="ECO:0000256" key="1">
    <source>
        <dbReference type="SAM" id="MobiDB-lite"/>
    </source>
</evidence>
<feature type="compositionally biased region" description="Basic and acidic residues" evidence="1">
    <location>
        <begin position="129"/>
        <end position="143"/>
    </location>
</feature>
<evidence type="ECO:0000313" key="4">
    <source>
        <dbReference type="Proteomes" id="UP000199629"/>
    </source>
</evidence>
<dbReference type="Proteomes" id="UP000199629">
    <property type="component" value="Unassembled WGS sequence"/>
</dbReference>
<evidence type="ECO:0000313" key="3">
    <source>
        <dbReference type="EMBL" id="SCF00584.1"/>
    </source>
</evidence>
<feature type="transmembrane region" description="Helical" evidence="2">
    <location>
        <begin position="46"/>
        <end position="71"/>
    </location>
</feature>
<keyword evidence="2" id="KW-1133">Transmembrane helix</keyword>
<organism evidence="3 4">
    <name type="scientific">Micromonospora chaiyaphumensis</name>
    <dbReference type="NCBI Taxonomy" id="307119"/>
    <lineage>
        <taxon>Bacteria</taxon>
        <taxon>Bacillati</taxon>
        <taxon>Actinomycetota</taxon>
        <taxon>Actinomycetes</taxon>
        <taxon>Micromonosporales</taxon>
        <taxon>Micromonosporaceae</taxon>
        <taxon>Micromonospora</taxon>
    </lineage>
</organism>
<evidence type="ECO:0000256" key="2">
    <source>
        <dbReference type="SAM" id="Phobius"/>
    </source>
</evidence>
<dbReference type="AlphaFoldDB" id="A0A1C4WWR9"/>
<feature type="transmembrane region" description="Helical" evidence="2">
    <location>
        <begin position="12"/>
        <end position="40"/>
    </location>
</feature>